<evidence type="ECO:0000313" key="1">
    <source>
        <dbReference type="EMBL" id="CAK9118587.1"/>
    </source>
</evidence>
<dbReference type="SUPFAM" id="SSF47473">
    <property type="entry name" value="EF-hand"/>
    <property type="match status" value="1"/>
</dbReference>
<dbReference type="Proteomes" id="UP001642484">
    <property type="component" value="Unassembled WGS sequence"/>
</dbReference>
<organism evidence="1 2">
    <name type="scientific">Durusdinium trenchii</name>
    <dbReference type="NCBI Taxonomy" id="1381693"/>
    <lineage>
        <taxon>Eukaryota</taxon>
        <taxon>Sar</taxon>
        <taxon>Alveolata</taxon>
        <taxon>Dinophyceae</taxon>
        <taxon>Suessiales</taxon>
        <taxon>Symbiodiniaceae</taxon>
        <taxon>Durusdinium</taxon>
    </lineage>
</organism>
<dbReference type="InterPro" id="IPR011992">
    <property type="entry name" value="EF-hand-dom_pair"/>
</dbReference>
<gene>
    <name evidence="1" type="ORF">CCMP2556_LOCUS55638</name>
</gene>
<reference evidence="1 2" key="1">
    <citation type="submission" date="2024-02" db="EMBL/GenBank/DDBJ databases">
        <authorList>
            <person name="Chen Y."/>
            <person name="Shah S."/>
            <person name="Dougan E. K."/>
            <person name="Thang M."/>
            <person name="Chan C."/>
        </authorList>
    </citation>
    <scope>NUCLEOTIDE SEQUENCE [LARGE SCALE GENOMIC DNA]</scope>
</reference>
<evidence type="ECO:0000313" key="2">
    <source>
        <dbReference type="Proteomes" id="UP001642484"/>
    </source>
</evidence>
<protein>
    <submittedName>
        <fullName evidence="1">Uncharacterized protein</fullName>
    </submittedName>
</protein>
<proteinExistence type="predicted"/>
<accession>A0ABP0T1I9</accession>
<sequence length="226" mass="25351">MFKDAMNLVTAKSSEPVQARSSIVSRASAGGRERNSVAFGPVASTLSTNGRLAMGQEAAESAWKFVQNFQKHDAAFQEKEEYSPVVTHKQLLQTLRTFDPLITNQQLEWVLGKEHTSGSSLVSLEELWADLQEGDFEVDPVELSFDMLSDQNQEFLDLEKVREALTQSGISGLTDEIMSKAIRRIRDLARENVRDARGKKKEEVDFRDYRRLFSMGGPGGVETTYL</sequence>
<name>A0ABP0T1I9_9DINO</name>
<comment type="caution">
    <text evidence="1">The sequence shown here is derived from an EMBL/GenBank/DDBJ whole genome shotgun (WGS) entry which is preliminary data.</text>
</comment>
<dbReference type="EMBL" id="CAXAMN010029050">
    <property type="protein sequence ID" value="CAK9118587.1"/>
    <property type="molecule type" value="Genomic_DNA"/>
</dbReference>
<keyword evidence="2" id="KW-1185">Reference proteome</keyword>